<reference evidence="2" key="1">
    <citation type="submission" date="2015-12" db="EMBL/GenBank/DDBJ databases">
        <title>Gene expression during late stages of embryo sac development: a critical building block for successful pollen-pistil interactions.</title>
        <authorList>
            <person name="Liu Y."/>
            <person name="Joly V."/>
            <person name="Sabar M."/>
            <person name="Matton D.P."/>
        </authorList>
    </citation>
    <scope>NUCLEOTIDE SEQUENCE</scope>
</reference>
<evidence type="ECO:0000313" key="2">
    <source>
        <dbReference type="EMBL" id="JAP22145.1"/>
    </source>
</evidence>
<feature type="transmembrane region" description="Helical" evidence="1">
    <location>
        <begin position="51"/>
        <end position="73"/>
    </location>
</feature>
<keyword evidence="1" id="KW-0812">Transmembrane</keyword>
<organism evidence="2">
    <name type="scientific">Solanum chacoense</name>
    <name type="common">Chaco potato</name>
    <dbReference type="NCBI Taxonomy" id="4108"/>
    <lineage>
        <taxon>Eukaryota</taxon>
        <taxon>Viridiplantae</taxon>
        <taxon>Streptophyta</taxon>
        <taxon>Embryophyta</taxon>
        <taxon>Tracheophyta</taxon>
        <taxon>Spermatophyta</taxon>
        <taxon>Magnoliopsida</taxon>
        <taxon>eudicotyledons</taxon>
        <taxon>Gunneridae</taxon>
        <taxon>Pentapetalae</taxon>
        <taxon>asterids</taxon>
        <taxon>lamiids</taxon>
        <taxon>Solanales</taxon>
        <taxon>Solanaceae</taxon>
        <taxon>Solanoideae</taxon>
        <taxon>Solaneae</taxon>
        <taxon>Solanum</taxon>
    </lineage>
</organism>
<proteinExistence type="predicted"/>
<dbReference type="AlphaFoldDB" id="A0A0V0HP16"/>
<dbReference type="EMBL" id="GEDG01016897">
    <property type="protein sequence ID" value="JAP22145.1"/>
    <property type="molecule type" value="Transcribed_RNA"/>
</dbReference>
<accession>A0A0V0HP16</accession>
<keyword evidence="1" id="KW-0472">Membrane</keyword>
<sequence>MKSQISIILSVLGITFLYRVYPMHLSRVVLSSLPYNVSADKFSPGEGGKQYILATQILPLFLLIIVPITGYYVRPPSVSNCISASFPLPGTK</sequence>
<name>A0A0V0HP16_SOLCH</name>
<keyword evidence="1" id="KW-1133">Transmembrane helix</keyword>
<evidence type="ECO:0000256" key="1">
    <source>
        <dbReference type="SAM" id="Phobius"/>
    </source>
</evidence>
<protein>
    <submittedName>
        <fullName evidence="2">Putative ovule protein</fullName>
    </submittedName>
</protein>